<evidence type="ECO:0000256" key="1">
    <source>
        <dbReference type="SAM" id="Phobius"/>
    </source>
</evidence>
<evidence type="ECO:0000313" key="3">
    <source>
        <dbReference type="Proteomes" id="UP001496627"/>
    </source>
</evidence>
<reference evidence="2 3" key="1">
    <citation type="submission" date="2024-05" db="EMBL/GenBank/DDBJ databases">
        <title>Neorhizobium sp. Rsf11, a plant growth promoting and heavy metal resistant PAH-degrader.</title>
        <authorList>
            <person name="Golubev S.N."/>
            <person name="Muratova A.Y."/>
            <person name="Markelova M.I."/>
        </authorList>
    </citation>
    <scope>NUCLEOTIDE SEQUENCE [LARGE SCALE GENOMIC DNA]</scope>
    <source>
        <strain evidence="2 3">Rsf11</strain>
    </source>
</reference>
<sequence length="53" mass="6326">MRDRLLQLIAFLILAGFVGVLFWRVPRVDLGFLFFITLAAAGYDFFLYNRRRR</sequence>
<proteinExistence type="predicted"/>
<dbReference type="Proteomes" id="UP001496627">
    <property type="component" value="Unassembled WGS sequence"/>
</dbReference>
<keyword evidence="1" id="KW-0812">Transmembrane</keyword>
<protein>
    <recommendedName>
        <fullName evidence="4">Transmembrane protein</fullName>
    </recommendedName>
</protein>
<keyword evidence="1" id="KW-0472">Membrane</keyword>
<comment type="caution">
    <text evidence="2">The sequence shown here is derived from an EMBL/GenBank/DDBJ whole genome shotgun (WGS) entry which is preliminary data.</text>
</comment>
<keyword evidence="3" id="KW-1185">Reference proteome</keyword>
<gene>
    <name evidence="2" type="ORF">ABK249_03740</name>
</gene>
<feature type="transmembrane region" description="Helical" evidence="1">
    <location>
        <begin position="5"/>
        <end position="24"/>
    </location>
</feature>
<evidence type="ECO:0008006" key="4">
    <source>
        <dbReference type="Google" id="ProtNLM"/>
    </source>
</evidence>
<evidence type="ECO:0000313" key="2">
    <source>
        <dbReference type="EMBL" id="MEQ1404036.1"/>
    </source>
</evidence>
<dbReference type="EMBL" id="JBEAAL010000001">
    <property type="protein sequence ID" value="MEQ1404036.1"/>
    <property type="molecule type" value="Genomic_DNA"/>
</dbReference>
<dbReference type="RefSeq" id="WP_200884025.1">
    <property type="nucleotide sequence ID" value="NZ_JBEAAL010000001.1"/>
</dbReference>
<organism evidence="2 3">
    <name type="scientific">Neorhizobium phenanthreniclasticum</name>
    <dbReference type="NCBI Taxonomy" id="3157917"/>
    <lineage>
        <taxon>Bacteria</taxon>
        <taxon>Pseudomonadati</taxon>
        <taxon>Pseudomonadota</taxon>
        <taxon>Alphaproteobacteria</taxon>
        <taxon>Hyphomicrobiales</taxon>
        <taxon>Rhizobiaceae</taxon>
        <taxon>Rhizobium/Agrobacterium group</taxon>
        <taxon>Neorhizobium</taxon>
    </lineage>
</organism>
<keyword evidence="1" id="KW-1133">Transmembrane helix</keyword>
<feature type="transmembrane region" description="Helical" evidence="1">
    <location>
        <begin position="30"/>
        <end position="48"/>
    </location>
</feature>
<accession>A0ABV0LWR9</accession>
<name>A0ABV0LWR9_9HYPH</name>